<dbReference type="InterPro" id="IPR011044">
    <property type="entry name" value="Quino_amine_DH_bsu"/>
</dbReference>
<dbReference type="AlphaFoldDB" id="A0A845QCQ1"/>
<dbReference type="Pfam" id="PF07433">
    <property type="entry name" value="DUF1513"/>
    <property type="match status" value="1"/>
</dbReference>
<name>A0A845QCQ1_9HYPH</name>
<dbReference type="SUPFAM" id="SSF50969">
    <property type="entry name" value="YVTN repeat-like/Quinoprotein amine dehydrogenase"/>
    <property type="match status" value="1"/>
</dbReference>
<comment type="caution">
    <text evidence="2">The sequence shown here is derived from an EMBL/GenBank/DDBJ whole genome shotgun (WGS) entry which is preliminary data.</text>
</comment>
<protein>
    <submittedName>
        <fullName evidence="2">DUF1513 domain-containing protein</fullName>
    </submittedName>
</protein>
<keyword evidence="1" id="KW-0732">Signal</keyword>
<evidence type="ECO:0000313" key="3">
    <source>
        <dbReference type="Proteomes" id="UP000470384"/>
    </source>
</evidence>
<reference evidence="2 3" key="1">
    <citation type="journal article" date="2016" name="Int. J. Syst. Evol. Microbiol.">
        <title>Pyruvatibacter mobilis gen. nov., sp. nov., a marine bacterium from the culture broth of Picochlorum sp. 122.</title>
        <authorList>
            <person name="Wang G."/>
            <person name="Tang M."/>
            <person name="Wu H."/>
            <person name="Dai S."/>
            <person name="Li T."/>
            <person name="Chen C."/>
            <person name="He H."/>
            <person name="Fan J."/>
            <person name="Xiang W."/>
            <person name="Li X."/>
        </authorList>
    </citation>
    <scope>NUCLEOTIDE SEQUENCE [LARGE SCALE GENOMIC DNA]</scope>
    <source>
        <strain evidence="2 3">GYP-11</strain>
    </source>
</reference>
<dbReference type="PIRSF" id="PIRSF028101">
    <property type="entry name" value="UCP028101"/>
    <property type="match status" value="1"/>
</dbReference>
<dbReference type="InterPro" id="IPR008311">
    <property type="entry name" value="UCP028101"/>
</dbReference>
<feature type="signal peptide" evidence="1">
    <location>
        <begin position="1"/>
        <end position="28"/>
    </location>
</feature>
<sequence>MVTDRRHFLAAAGAVLLAPQLLPLRALAADDAPRRFVSGLRRETGDFALALIDARGRVLAQADMPGRPHAIAASADGRLLAAAARRPGRYLHVLSGDDLAPLAEISAAAGRHFYGHAAFSPDGRLLYTTENDYDAETGDAETGVIGVYDLKDNGTRLGEFASHGTGPHELRLMPDGVTLAVANGGIATHPDMPRLKLNIDSMAPSLVFIDRRTGSLTGQAVMPPEWHQLSIRHLTIAPDGLVAVGMQFEGARMEQPQLVALARPGDTYLTPLPLPDAELARMKGYCGSVAFDVAGHYLAATSPRGGMAVLFDAVTRRYATTVRLADCCGVAAAGMPGRFVLTSGTGAVREIDAQSNDIHETGQSGGAFDNHLTAI</sequence>
<evidence type="ECO:0000256" key="1">
    <source>
        <dbReference type="SAM" id="SignalP"/>
    </source>
</evidence>
<dbReference type="OrthoDB" id="5624218at2"/>
<organism evidence="2 3">
    <name type="scientific">Pyruvatibacter mobilis</name>
    <dbReference type="NCBI Taxonomy" id="1712261"/>
    <lineage>
        <taxon>Bacteria</taxon>
        <taxon>Pseudomonadati</taxon>
        <taxon>Pseudomonadota</taxon>
        <taxon>Alphaproteobacteria</taxon>
        <taxon>Hyphomicrobiales</taxon>
        <taxon>Parvibaculaceae</taxon>
        <taxon>Pyruvatibacter</taxon>
    </lineage>
</organism>
<dbReference type="PROSITE" id="PS51318">
    <property type="entry name" value="TAT"/>
    <property type="match status" value="1"/>
</dbReference>
<proteinExistence type="predicted"/>
<keyword evidence="3" id="KW-1185">Reference proteome</keyword>
<dbReference type="InterPro" id="IPR006311">
    <property type="entry name" value="TAT_signal"/>
</dbReference>
<dbReference type="GeneID" id="300654789"/>
<feature type="chain" id="PRO_5033051044" evidence="1">
    <location>
        <begin position="29"/>
        <end position="375"/>
    </location>
</feature>
<evidence type="ECO:0000313" key="2">
    <source>
        <dbReference type="EMBL" id="NBG96078.1"/>
    </source>
</evidence>
<dbReference type="InterPro" id="IPR015943">
    <property type="entry name" value="WD40/YVTN_repeat-like_dom_sf"/>
</dbReference>
<dbReference type="Proteomes" id="UP000470384">
    <property type="component" value="Unassembled WGS sequence"/>
</dbReference>
<accession>A0A845QCQ1</accession>
<dbReference type="RefSeq" id="WP_160588018.1">
    <property type="nucleotide sequence ID" value="NZ_BMHN01000001.1"/>
</dbReference>
<dbReference type="Gene3D" id="2.130.10.10">
    <property type="entry name" value="YVTN repeat-like/Quinoprotein amine dehydrogenase"/>
    <property type="match status" value="1"/>
</dbReference>
<dbReference type="EMBL" id="WXYQ01000006">
    <property type="protein sequence ID" value="NBG96078.1"/>
    <property type="molecule type" value="Genomic_DNA"/>
</dbReference>
<gene>
    <name evidence="2" type="ORF">GTQ45_10080</name>
</gene>